<dbReference type="PANTHER" id="PTHR31962">
    <property type="entry name" value="SPHINGOLIPID LONG CHAIN BASE-RESPONSIVE PROTEIN PIL1"/>
    <property type="match status" value="1"/>
</dbReference>
<dbReference type="InterPro" id="IPR028245">
    <property type="entry name" value="PIL1/LSP1"/>
</dbReference>
<dbReference type="AlphaFoldDB" id="A0AAV5AN83"/>
<dbReference type="GO" id="GO:0006897">
    <property type="term" value="P:endocytosis"/>
    <property type="evidence" value="ECO:0007669"/>
    <property type="project" value="TreeGrafter"/>
</dbReference>
<dbReference type="InterPro" id="IPR027267">
    <property type="entry name" value="AH/BAR_dom_sf"/>
</dbReference>
<feature type="compositionally biased region" description="Polar residues" evidence="1">
    <location>
        <begin position="479"/>
        <end position="489"/>
    </location>
</feature>
<feature type="region of interest" description="Disordered" evidence="1">
    <location>
        <begin position="736"/>
        <end position="842"/>
    </location>
</feature>
<feature type="compositionally biased region" description="Polar residues" evidence="1">
    <location>
        <begin position="562"/>
        <end position="577"/>
    </location>
</feature>
<name>A0AAV5AN83_9AGAM</name>
<evidence type="ECO:0000313" key="3">
    <source>
        <dbReference type="Proteomes" id="UP001050691"/>
    </source>
</evidence>
<feature type="compositionally biased region" description="Basic and acidic residues" evidence="1">
    <location>
        <begin position="385"/>
        <end position="398"/>
    </location>
</feature>
<dbReference type="PANTHER" id="PTHR31962:SF1">
    <property type="entry name" value="SPHINGOLIPID LONG CHAIN BASE-RESPONSIVE PROTEIN PIL1"/>
    <property type="match status" value="1"/>
</dbReference>
<feature type="compositionally biased region" description="Polar residues" evidence="1">
    <location>
        <begin position="330"/>
        <end position="349"/>
    </location>
</feature>
<dbReference type="GO" id="GO:0005886">
    <property type="term" value="C:plasma membrane"/>
    <property type="evidence" value="ECO:0007669"/>
    <property type="project" value="TreeGrafter"/>
</dbReference>
<evidence type="ECO:0000256" key="1">
    <source>
        <dbReference type="SAM" id="MobiDB-lite"/>
    </source>
</evidence>
<feature type="compositionally biased region" description="Low complexity" evidence="1">
    <location>
        <begin position="233"/>
        <end position="245"/>
    </location>
</feature>
<feature type="compositionally biased region" description="Polar residues" evidence="1">
    <location>
        <begin position="654"/>
        <end position="688"/>
    </location>
</feature>
<feature type="compositionally biased region" description="Basic residues" evidence="1">
    <location>
        <begin position="408"/>
        <end position="419"/>
    </location>
</feature>
<dbReference type="Proteomes" id="UP001050691">
    <property type="component" value="Unassembled WGS sequence"/>
</dbReference>
<gene>
    <name evidence="2" type="ORF">Clacol_008430</name>
</gene>
<proteinExistence type="predicted"/>
<evidence type="ECO:0000313" key="2">
    <source>
        <dbReference type="EMBL" id="GJJ14169.1"/>
    </source>
</evidence>
<sequence length="842" mass="91423">MVHFPPDSRLLASLVKQEQAYSSQLYSLLNASSSSLSALVIYASSSPTEISHTLKNVANALSGADDAFRNYGEAINNWIDQLRSISRKEEEIANIGRQREMLVTRLIKVSQKSKASPQSLLHSASDSTSNVSFKSFNSKVSAAQMELQACESHLAAQERELETFRLSALKQALRLRCQALVQCAWTWGELGRRCLSFIDGLNNIPLTNGASASGLPLPLSNGIHDHDHDHDSALSSLAPSQSASQIGANYDHSPHNLYSLKIPPPHLVPENGTIPVPSPIRQQNLAGQQQEVGSSSESEEQVEIHDNPRYKQGSLLGKVRGNTHIEPASPQGSPSRRFMSSNSDVNSLPLNLKDRRNSGFFNGLASLFKSSMVGGKSSQSGGWDTRTDRNIRGVRTDVDESSDEDRRNSRKLNKIRSKTGHLSVPHSPLLNGSTQLSLPSPANSQQPRIRKKSLSRAGTVRSSISEPPTPRRERALTLTAATGQRQSLHIPSERRLSSDDKPRPSVAEIKRLSHHGTLLKHSSPHKVDGLMRIVEGISLSDDPLSLSETSATPPPMGPSILLNGSNSGITSVHSSPTAAHVNFPTRSTSSERKPLKSALRNPSRERDRSVSPLSTGSSSGLSPDKRSTSVPMPQAPSVPSKSLDVRPSPKFGPAQQSTDVATLQTSINERPSSPRPSISDTASISSYETGRESFDEDEERTNLYDFSSIPILPSQSYPTDPASQIPVRSDIHEIGSVTSDDTTIANGSGSGTMTVRRKSVRMSSLPPEVHERTPTQEDYGEGDLFTANSGSNPQPRHDASWESRSAGDPSDVWEDSASEDEGYKEAKRALNRAKRHSSSIRK</sequence>
<dbReference type="Gene3D" id="1.20.1270.60">
    <property type="entry name" value="Arfaptin homology (AH) domain/BAR domain"/>
    <property type="match status" value="1"/>
</dbReference>
<feature type="region of interest" description="Disordered" evidence="1">
    <location>
        <begin position="268"/>
        <end position="352"/>
    </location>
</feature>
<feature type="compositionally biased region" description="Polar residues" evidence="1">
    <location>
        <begin position="713"/>
        <end position="722"/>
    </location>
</feature>
<feature type="compositionally biased region" description="Low complexity" evidence="1">
    <location>
        <begin position="610"/>
        <end position="622"/>
    </location>
</feature>
<feature type="compositionally biased region" description="Polar residues" evidence="1">
    <location>
        <begin position="430"/>
        <end position="447"/>
    </location>
</feature>
<feature type="compositionally biased region" description="Acidic residues" evidence="1">
    <location>
        <begin position="811"/>
        <end position="820"/>
    </location>
</feature>
<feature type="compositionally biased region" description="Basic residues" evidence="1">
    <location>
        <begin position="829"/>
        <end position="842"/>
    </location>
</feature>
<feature type="compositionally biased region" description="Polar residues" evidence="1">
    <location>
        <begin position="736"/>
        <end position="753"/>
    </location>
</feature>
<feature type="compositionally biased region" description="Low complexity" evidence="1">
    <location>
        <begin position="287"/>
        <end position="296"/>
    </location>
</feature>
<feature type="region of interest" description="Disordered" evidence="1">
    <location>
        <begin position="371"/>
        <end position="504"/>
    </location>
</feature>
<organism evidence="2 3">
    <name type="scientific">Clathrus columnatus</name>
    <dbReference type="NCBI Taxonomy" id="1419009"/>
    <lineage>
        <taxon>Eukaryota</taxon>
        <taxon>Fungi</taxon>
        <taxon>Dikarya</taxon>
        <taxon>Basidiomycota</taxon>
        <taxon>Agaricomycotina</taxon>
        <taxon>Agaricomycetes</taxon>
        <taxon>Phallomycetidae</taxon>
        <taxon>Phallales</taxon>
        <taxon>Clathraceae</taxon>
        <taxon>Clathrus</taxon>
    </lineage>
</organism>
<dbReference type="GO" id="GO:0070941">
    <property type="term" value="P:eisosome assembly"/>
    <property type="evidence" value="ECO:0007669"/>
    <property type="project" value="TreeGrafter"/>
</dbReference>
<feature type="compositionally biased region" description="Basic and acidic residues" evidence="1">
    <location>
        <begin position="491"/>
        <end position="504"/>
    </location>
</feature>
<reference evidence="2" key="1">
    <citation type="submission" date="2021-10" db="EMBL/GenBank/DDBJ databases">
        <title>De novo Genome Assembly of Clathrus columnatus (Basidiomycota, Fungi) Using Illumina and Nanopore Sequence Data.</title>
        <authorList>
            <person name="Ogiso-Tanaka E."/>
            <person name="Itagaki H."/>
            <person name="Hosoya T."/>
            <person name="Hosaka K."/>
        </authorList>
    </citation>
    <scope>NUCLEOTIDE SEQUENCE</scope>
    <source>
        <strain evidence="2">MO-923</strain>
    </source>
</reference>
<dbReference type="EMBL" id="BPWL01000009">
    <property type="protein sequence ID" value="GJJ14169.1"/>
    <property type="molecule type" value="Genomic_DNA"/>
</dbReference>
<dbReference type="GO" id="GO:0036286">
    <property type="term" value="C:eisosome filament"/>
    <property type="evidence" value="ECO:0007669"/>
    <property type="project" value="TreeGrafter"/>
</dbReference>
<feature type="region of interest" description="Disordered" evidence="1">
    <location>
        <begin position="543"/>
        <end position="724"/>
    </location>
</feature>
<keyword evidence="3" id="KW-1185">Reference proteome</keyword>
<accession>A0AAV5AN83</accession>
<protein>
    <submittedName>
        <fullName evidence="2">Uncharacterized protein</fullName>
    </submittedName>
</protein>
<dbReference type="GO" id="GO:0008289">
    <property type="term" value="F:lipid binding"/>
    <property type="evidence" value="ECO:0007669"/>
    <property type="project" value="TreeGrafter"/>
</dbReference>
<feature type="region of interest" description="Disordered" evidence="1">
    <location>
        <begin position="225"/>
        <end position="247"/>
    </location>
</feature>
<comment type="caution">
    <text evidence="2">The sequence shown here is derived from an EMBL/GenBank/DDBJ whole genome shotgun (WGS) entry which is preliminary data.</text>
</comment>